<evidence type="ECO:0000313" key="2">
    <source>
        <dbReference type="Proteomes" id="UP000519897"/>
    </source>
</evidence>
<accession>A0A7W6LMX4</accession>
<keyword evidence="2" id="KW-1185">Reference proteome</keyword>
<evidence type="ECO:0000313" key="1">
    <source>
        <dbReference type="EMBL" id="MBB4146036.1"/>
    </source>
</evidence>
<reference evidence="1 2" key="1">
    <citation type="submission" date="2020-08" db="EMBL/GenBank/DDBJ databases">
        <title>Genomic Encyclopedia of Type Strains, Phase IV (KMG-IV): sequencing the most valuable type-strain genomes for metagenomic binning, comparative biology and taxonomic classification.</title>
        <authorList>
            <person name="Goeker M."/>
        </authorList>
    </citation>
    <scope>NUCLEOTIDE SEQUENCE [LARGE SCALE GENOMIC DNA]</scope>
    <source>
        <strain evidence="1 2">DSM 29514</strain>
    </source>
</reference>
<gene>
    <name evidence="1" type="ORF">GGQ72_004605</name>
</gene>
<name>A0A7W6LMX4_9HYPH</name>
<dbReference type="AlphaFoldDB" id="A0A7W6LMX4"/>
<organism evidence="1 2">
    <name type="scientific">Rhizobium rhizoryzae</name>
    <dbReference type="NCBI Taxonomy" id="451876"/>
    <lineage>
        <taxon>Bacteria</taxon>
        <taxon>Pseudomonadati</taxon>
        <taxon>Pseudomonadota</taxon>
        <taxon>Alphaproteobacteria</taxon>
        <taxon>Hyphomicrobiales</taxon>
        <taxon>Rhizobiaceae</taxon>
        <taxon>Rhizobium/Agrobacterium group</taxon>
        <taxon>Rhizobium</taxon>
    </lineage>
</organism>
<dbReference type="EMBL" id="JACIEC010000016">
    <property type="protein sequence ID" value="MBB4146036.1"/>
    <property type="molecule type" value="Genomic_DNA"/>
</dbReference>
<comment type="caution">
    <text evidence="1">The sequence shown here is derived from an EMBL/GenBank/DDBJ whole genome shotgun (WGS) entry which is preliminary data.</text>
</comment>
<protein>
    <submittedName>
        <fullName evidence="1">Uncharacterized protein</fullName>
    </submittedName>
</protein>
<sequence>MALDMVTNLRFRDLALQAAHAAKRLDCQLMLSELSPA</sequence>
<proteinExistence type="predicted"/>
<dbReference type="Proteomes" id="UP000519897">
    <property type="component" value="Unassembled WGS sequence"/>
</dbReference>